<feature type="non-terminal residue" evidence="1">
    <location>
        <position position="1"/>
    </location>
</feature>
<evidence type="ECO:0000313" key="1">
    <source>
        <dbReference type="EMBL" id="NMR77754.1"/>
    </source>
</evidence>
<evidence type="ECO:0000313" key="2">
    <source>
        <dbReference type="Proteomes" id="UP000565155"/>
    </source>
</evidence>
<gene>
    <name evidence="1" type="ORF">HKB35_29690</name>
</gene>
<organism evidence="1 2">
    <name type="scientific">Vibrio alginolyticus</name>
    <dbReference type="NCBI Taxonomy" id="663"/>
    <lineage>
        <taxon>Bacteria</taxon>
        <taxon>Pseudomonadati</taxon>
        <taxon>Pseudomonadota</taxon>
        <taxon>Gammaproteobacteria</taxon>
        <taxon>Vibrionales</taxon>
        <taxon>Vibrionaceae</taxon>
        <taxon>Vibrio</taxon>
    </lineage>
</organism>
<protein>
    <submittedName>
        <fullName evidence="1">FAD-dependent oxidoreductase</fullName>
    </submittedName>
</protein>
<dbReference type="Proteomes" id="UP000565155">
    <property type="component" value="Unassembled WGS sequence"/>
</dbReference>
<proteinExistence type="predicted"/>
<name>A0A7Y0R324_VIBAL</name>
<comment type="caution">
    <text evidence="1">The sequence shown here is derived from an EMBL/GenBank/DDBJ whole genome shotgun (WGS) entry which is preliminary data.</text>
</comment>
<accession>A0A7Y0R324</accession>
<reference evidence="1 2" key="1">
    <citation type="submission" date="2020-04" db="EMBL/GenBank/DDBJ databases">
        <title>Whole-genome sequencing of Vibrio spp. from China reveals different genetic environments of blaCTX-M-14 among diverse lineages.</title>
        <authorList>
            <person name="Zheng Z."/>
            <person name="Ye L."/>
            <person name="Chen S."/>
        </authorList>
    </citation>
    <scope>NUCLEOTIDE SEQUENCE [LARGE SCALE GENOMIC DNA]</scope>
    <source>
        <strain evidence="1 2">Vb1636</strain>
    </source>
</reference>
<sequence length="141" mass="16296">VLHTDKSVLPKRKSAWASWNYLLEGGKEEQQRLPSLTYNMNILQHIDSSHTFCVTLNRTEDIDENKILRQFTYHHPVFTMESIAAQQRKEEIQGTQHTWFCGAYWYNGFHEDGVRSALDVVKGIAAKHNEKSDTLYEQGAA</sequence>
<dbReference type="EMBL" id="JABCMA010001045">
    <property type="protein sequence ID" value="NMR77754.1"/>
    <property type="molecule type" value="Genomic_DNA"/>
</dbReference>
<dbReference type="AlphaFoldDB" id="A0A7Y0R324"/>